<dbReference type="AlphaFoldDB" id="A0A8J7JTD7"/>
<protein>
    <submittedName>
        <fullName evidence="1">Uncharacterized protein</fullName>
    </submittedName>
</protein>
<organism evidence="1 2">
    <name type="scientific">Plectonema cf. radiosum LEGE 06105</name>
    <dbReference type="NCBI Taxonomy" id="945769"/>
    <lineage>
        <taxon>Bacteria</taxon>
        <taxon>Bacillati</taxon>
        <taxon>Cyanobacteriota</taxon>
        <taxon>Cyanophyceae</taxon>
        <taxon>Oscillatoriophycideae</taxon>
        <taxon>Oscillatoriales</taxon>
        <taxon>Microcoleaceae</taxon>
        <taxon>Plectonema</taxon>
    </lineage>
</organism>
<evidence type="ECO:0000313" key="1">
    <source>
        <dbReference type="EMBL" id="MBE9212020.1"/>
    </source>
</evidence>
<dbReference type="EMBL" id="JADEWL010000009">
    <property type="protein sequence ID" value="MBE9212020.1"/>
    <property type="molecule type" value="Genomic_DNA"/>
</dbReference>
<accession>A0A8J7JTD7</accession>
<keyword evidence="2" id="KW-1185">Reference proteome</keyword>
<dbReference type="Proteomes" id="UP000620559">
    <property type="component" value="Unassembled WGS sequence"/>
</dbReference>
<reference evidence="1" key="1">
    <citation type="submission" date="2020-10" db="EMBL/GenBank/DDBJ databases">
        <authorList>
            <person name="Castelo-Branco R."/>
            <person name="Eusebio N."/>
            <person name="Adriana R."/>
            <person name="Vieira A."/>
            <person name="Brugerolle De Fraissinette N."/>
            <person name="Rezende De Castro R."/>
            <person name="Schneider M.P."/>
            <person name="Vasconcelos V."/>
            <person name="Leao P.N."/>
        </authorList>
    </citation>
    <scope>NUCLEOTIDE SEQUENCE</scope>
    <source>
        <strain evidence="1">LEGE 06105</strain>
    </source>
</reference>
<gene>
    <name evidence="1" type="ORF">IQ247_04710</name>
</gene>
<comment type="caution">
    <text evidence="1">The sequence shown here is derived from an EMBL/GenBank/DDBJ whole genome shotgun (WGS) entry which is preliminary data.</text>
</comment>
<sequence length="296" mass="33087">MIPINQLNYFLHYRKFSLILTLAITTLAQINPVRATEFREDANTLKTLKLNNVKSESISTDALSQNKKPLKKELSDIAQWVNDSDSEELFDNLQQANLIKRLKASKRIEKSTKNYFSEFTNQAQTTIPDSQNISEPEFLATDNLADINRENSEIIPTDNKLLQAQNTSEQDVENILNQLDAVKDIEIPSFFYSPGFSIYVPTGFGGDHNTGFVSASYQERGRFSNDDDLGLGVGVGLGDSRKSVGVELSYTLASFGRNRDFGSGGFNVKVHRQLPNDWGVAVGWNGFLNIGDENNF</sequence>
<dbReference type="RefSeq" id="WP_193917543.1">
    <property type="nucleotide sequence ID" value="NZ_JADEWL010000009.1"/>
</dbReference>
<name>A0A8J7JTD7_9CYAN</name>
<proteinExistence type="predicted"/>
<evidence type="ECO:0000313" key="2">
    <source>
        <dbReference type="Proteomes" id="UP000620559"/>
    </source>
</evidence>